<dbReference type="AlphaFoldDB" id="A0A0P6Y1Q7"/>
<gene>
    <name evidence="6" type="ORF">SE15_12670</name>
</gene>
<dbReference type="GO" id="GO:0016787">
    <property type="term" value="F:hydrolase activity"/>
    <property type="evidence" value="ECO:0007669"/>
    <property type="project" value="UniProtKB-KW"/>
</dbReference>
<keyword evidence="7" id="KW-1185">Reference proteome</keyword>
<keyword evidence="2" id="KW-0479">Metal-binding</keyword>
<name>A0A0P6Y1Q7_9CHLR</name>
<keyword evidence="3" id="KW-0378">Hydrolase</keyword>
<dbReference type="PANTHER" id="PTHR46233:SF3">
    <property type="entry name" value="HYDROXYACYLGLUTATHIONE HYDROLASE GLOC"/>
    <property type="match status" value="1"/>
</dbReference>
<feature type="domain" description="Metallo-beta-lactamase" evidence="5">
    <location>
        <begin position="14"/>
        <end position="193"/>
    </location>
</feature>
<evidence type="ECO:0000256" key="3">
    <source>
        <dbReference type="ARBA" id="ARBA00022801"/>
    </source>
</evidence>
<comment type="caution">
    <text evidence="6">The sequence shown here is derived from an EMBL/GenBank/DDBJ whole genome shotgun (WGS) entry which is preliminary data.</text>
</comment>
<keyword evidence="4" id="KW-0862">Zinc</keyword>
<sequence>MPLEIRSFKLGPLANNTYLLIEIPRREAIVIDPSFECEVLLDTLEKENLQLTQIWITHAHFDHIAGVPTLASRIPHLKIGLHPADSPIWHQNGGADWFGWSLNVQVDPNFTFFHGQVLKFGETLIEVRHTPGHSPGHVIFLLPSQGIVFCGDLIFYHGVGRTDLPGGDFEQLHRSITEQVLTLPPHTRLLPGHGPETTIAEERSQNPWLDNKTAL</sequence>
<dbReference type="InterPro" id="IPR051453">
    <property type="entry name" value="MBL_Glyoxalase_II"/>
</dbReference>
<dbReference type="STRING" id="869279.SE15_12670"/>
<dbReference type="Gene3D" id="3.60.15.10">
    <property type="entry name" value="Ribonuclease Z/Hydroxyacylglutathione hydrolase-like"/>
    <property type="match status" value="1"/>
</dbReference>
<dbReference type="EMBL" id="LGKO01000005">
    <property type="protein sequence ID" value="KPL82886.1"/>
    <property type="molecule type" value="Genomic_DNA"/>
</dbReference>
<evidence type="ECO:0000313" key="6">
    <source>
        <dbReference type="EMBL" id="KPL82886.1"/>
    </source>
</evidence>
<reference evidence="6 7" key="1">
    <citation type="submission" date="2015-07" db="EMBL/GenBank/DDBJ databases">
        <title>Whole genome sequence of Thermanaerothrix daxensis DSM 23592.</title>
        <authorList>
            <person name="Hemp J."/>
            <person name="Ward L.M."/>
            <person name="Pace L.A."/>
            <person name="Fischer W.W."/>
        </authorList>
    </citation>
    <scope>NUCLEOTIDE SEQUENCE [LARGE SCALE GENOMIC DNA]</scope>
    <source>
        <strain evidence="6 7">GNS-1</strain>
    </source>
</reference>
<evidence type="ECO:0000313" key="7">
    <source>
        <dbReference type="Proteomes" id="UP000050544"/>
    </source>
</evidence>
<accession>A0A0P6Y1Q7</accession>
<evidence type="ECO:0000256" key="1">
    <source>
        <dbReference type="ARBA" id="ARBA00001947"/>
    </source>
</evidence>
<protein>
    <recommendedName>
        <fullName evidence="5">Metallo-beta-lactamase domain-containing protein</fullName>
    </recommendedName>
</protein>
<evidence type="ECO:0000259" key="5">
    <source>
        <dbReference type="SMART" id="SM00849"/>
    </source>
</evidence>
<dbReference type="GO" id="GO:0046872">
    <property type="term" value="F:metal ion binding"/>
    <property type="evidence" value="ECO:0007669"/>
    <property type="project" value="UniProtKB-KW"/>
</dbReference>
<comment type="cofactor">
    <cofactor evidence="1">
        <name>Zn(2+)</name>
        <dbReference type="ChEBI" id="CHEBI:29105"/>
    </cofactor>
</comment>
<dbReference type="SUPFAM" id="SSF56281">
    <property type="entry name" value="Metallo-hydrolase/oxidoreductase"/>
    <property type="match status" value="1"/>
</dbReference>
<dbReference type="InterPro" id="IPR036866">
    <property type="entry name" value="RibonucZ/Hydroxyglut_hydro"/>
</dbReference>
<evidence type="ECO:0000256" key="4">
    <source>
        <dbReference type="ARBA" id="ARBA00022833"/>
    </source>
</evidence>
<dbReference type="SMART" id="SM00849">
    <property type="entry name" value="Lactamase_B"/>
    <property type="match status" value="1"/>
</dbReference>
<proteinExistence type="predicted"/>
<dbReference type="InterPro" id="IPR001279">
    <property type="entry name" value="Metallo-B-lactamas"/>
</dbReference>
<evidence type="ECO:0000256" key="2">
    <source>
        <dbReference type="ARBA" id="ARBA00022723"/>
    </source>
</evidence>
<dbReference type="RefSeq" id="WP_054522453.1">
    <property type="nucleotide sequence ID" value="NZ_LGKO01000005.1"/>
</dbReference>
<dbReference type="Proteomes" id="UP000050544">
    <property type="component" value="Unassembled WGS sequence"/>
</dbReference>
<dbReference type="OrthoDB" id="9802248at2"/>
<dbReference type="PANTHER" id="PTHR46233">
    <property type="entry name" value="HYDROXYACYLGLUTATHIONE HYDROLASE GLOC"/>
    <property type="match status" value="1"/>
</dbReference>
<organism evidence="6 7">
    <name type="scientific">Thermanaerothrix daxensis</name>
    <dbReference type="NCBI Taxonomy" id="869279"/>
    <lineage>
        <taxon>Bacteria</taxon>
        <taxon>Bacillati</taxon>
        <taxon>Chloroflexota</taxon>
        <taxon>Anaerolineae</taxon>
        <taxon>Anaerolineales</taxon>
        <taxon>Anaerolineaceae</taxon>
        <taxon>Thermanaerothrix</taxon>
    </lineage>
</organism>
<dbReference type="Pfam" id="PF00753">
    <property type="entry name" value="Lactamase_B"/>
    <property type="match status" value="1"/>
</dbReference>